<gene>
    <name evidence="3" type="ORF">NK125_14510</name>
</gene>
<dbReference type="InterPro" id="IPR006683">
    <property type="entry name" value="Thioestr_dom"/>
</dbReference>
<dbReference type="RefSeq" id="WP_262067383.1">
    <property type="nucleotide sequence ID" value="NZ_JAMXOD010000034.1"/>
</dbReference>
<dbReference type="NCBIfam" id="TIGR00369">
    <property type="entry name" value="unchar_dom_1"/>
    <property type="match status" value="1"/>
</dbReference>
<proteinExistence type="predicted"/>
<dbReference type="Pfam" id="PF03061">
    <property type="entry name" value="4HBT"/>
    <property type="match status" value="1"/>
</dbReference>
<dbReference type="PANTHER" id="PTHR42856:SF1">
    <property type="entry name" value="ACYL-COENZYME A THIOESTERASE PAAI"/>
    <property type="match status" value="1"/>
</dbReference>
<feature type="domain" description="Thioesterase" evidence="2">
    <location>
        <begin position="48"/>
        <end position="118"/>
    </location>
</feature>
<sequence>MDFKELAEKRNSDIPFAQDLGIKITDISEGSAKGEMEIQERHFNYVQSVHGGCLFSLADTIAGSAVASFGKRITTVSADMNYFAPMMGTGTLYAEAKVIKGGKTISVSEVNLYDQGRKHLAKGTFTFFTLS</sequence>
<dbReference type="Gene3D" id="3.10.129.10">
    <property type="entry name" value="Hotdog Thioesterase"/>
    <property type="match status" value="1"/>
</dbReference>
<reference evidence="3 4" key="1">
    <citation type="journal article" date="2022" name="Genome Biol. Evol.">
        <title>Host diet, physiology and behaviors set the stage for Lachnospiraceae cladogenesis.</title>
        <authorList>
            <person name="Vera-Ponce De Leon A."/>
            <person name="Schneider M."/>
            <person name="Jahnes B.C."/>
            <person name="Sadowski V."/>
            <person name="Camuy-Velez L.A."/>
            <person name="Duan J."/>
            <person name="Sabree Z.L."/>
        </authorList>
    </citation>
    <scope>NUCLEOTIDE SEQUENCE [LARGE SCALE GENOMIC DNA]</scope>
    <source>
        <strain evidence="3 4">PAL113</strain>
    </source>
</reference>
<evidence type="ECO:0000256" key="1">
    <source>
        <dbReference type="ARBA" id="ARBA00022801"/>
    </source>
</evidence>
<keyword evidence="1" id="KW-0378">Hydrolase</keyword>
<protein>
    <submittedName>
        <fullName evidence="3">PaaI family thioesterase</fullName>
    </submittedName>
</protein>
<dbReference type="InterPro" id="IPR052723">
    <property type="entry name" value="Acyl-CoA_thioesterase_PaaI"/>
</dbReference>
<dbReference type="PANTHER" id="PTHR42856">
    <property type="entry name" value="ACYL-COENZYME A THIOESTERASE PAAI"/>
    <property type="match status" value="1"/>
</dbReference>
<dbReference type="EMBL" id="JAMZFW010000034">
    <property type="protein sequence ID" value="MCP1103612.1"/>
    <property type="molecule type" value="Genomic_DNA"/>
</dbReference>
<accession>A0ABT1EGN0</accession>
<comment type="caution">
    <text evidence="3">The sequence shown here is derived from an EMBL/GenBank/DDBJ whole genome shotgun (WGS) entry which is preliminary data.</text>
</comment>
<dbReference type="SUPFAM" id="SSF54637">
    <property type="entry name" value="Thioesterase/thiol ester dehydrase-isomerase"/>
    <property type="match status" value="1"/>
</dbReference>
<dbReference type="CDD" id="cd03443">
    <property type="entry name" value="PaaI_thioesterase"/>
    <property type="match status" value="1"/>
</dbReference>
<dbReference type="Proteomes" id="UP001523566">
    <property type="component" value="Unassembled WGS sequence"/>
</dbReference>
<dbReference type="InterPro" id="IPR003736">
    <property type="entry name" value="PAAI_dom"/>
</dbReference>
<evidence type="ECO:0000313" key="3">
    <source>
        <dbReference type="EMBL" id="MCP1103612.1"/>
    </source>
</evidence>
<keyword evidence="4" id="KW-1185">Reference proteome</keyword>
<dbReference type="InterPro" id="IPR029069">
    <property type="entry name" value="HotDog_dom_sf"/>
</dbReference>
<name>A0ABT1EGN0_9FIRM</name>
<evidence type="ECO:0000313" key="4">
    <source>
        <dbReference type="Proteomes" id="UP001523566"/>
    </source>
</evidence>
<evidence type="ECO:0000259" key="2">
    <source>
        <dbReference type="Pfam" id="PF03061"/>
    </source>
</evidence>
<organism evidence="3 4">
    <name type="scientific">Aequitasia blattaphilus</name>
    <dbReference type="NCBI Taxonomy" id="2949332"/>
    <lineage>
        <taxon>Bacteria</taxon>
        <taxon>Bacillati</taxon>
        <taxon>Bacillota</taxon>
        <taxon>Clostridia</taxon>
        <taxon>Lachnospirales</taxon>
        <taxon>Lachnospiraceae</taxon>
        <taxon>Aequitasia</taxon>
    </lineage>
</organism>